<dbReference type="PANTHER" id="PTHR23416">
    <property type="entry name" value="SIALIC ACID SYNTHASE-RELATED"/>
    <property type="match status" value="1"/>
</dbReference>
<keyword evidence="5" id="KW-1185">Reference proteome</keyword>
<evidence type="ECO:0000256" key="1">
    <source>
        <dbReference type="ARBA" id="ARBA00007274"/>
    </source>
</evidence>
<comment type="similarity">
    <text evidence="1">Belongs to the transferase hexapeptide repeat family.</text>
</comment>
<dbReference type="EMBL" id="JBHSKV010000010">
    <property type="protein sequence ID" value="MFC5134704.1"/>
    <property type="molecule type" value="Genomic_DNA"/>
</dbReference>
<dbReference type="RefSeq" id="WP_122106227.1">
    <property type="nucleotide sequence ID" value="NZ_JBHSKV010000010.1"/>
</dbReference>
<dbReference type="FunFam" id="2.160.10.10:FF:000008">
    <property type="entry name" value="Maltose O-acetyltransferase"/>
    <property type="match status" value="1"/>
</dbReference>
<dbReference type="GO" id="GO:0016746">
    <property type="term" value="F:acyltransferase activity"/>
    <property type="evidence" value="ECO:0007669"/>
    <property type="project" value="UniProtKB-KW"/>
</dbReference>
<dbReference type="CDD" id="cd03357">
    <property type="entry name" value="LbH_MAT_GAT"/>
    <property type="match status" value="1"/>
</dbReference>
<dbReference type="EC" id="2.3.1.-" evidence="4"/>
<dbReference type="SUPFAM" id="SSF51161">
    <property type="entry name" value="Trimeric LpxA-like enzymes"/>
    <property type="match status" value="1"/>
</dbReference>
<dbReference type="Proteomes" id="UP001596145">
    <property type="component" value="Unassembled WGS sequence"/>
</dbReference>
<dbReference type="InterPro" id="IPR018357">
    <property type="entry name" value="Hexapep_transf_CS"/>
</dbReference>
<reference evidence="4 5" key="1">
    <citation type="journal article" date="2019" name="Int. J. Syst. Evol. Microbiol.">
        <title>The Global Catalogue of Microorganisms (GCM) 10K type strain sequencing project: providing services to taxonomists for standard genome sequencing and annotation.</title>
        <authorList>
            <consortium name="The Broad Institute Genomics Platform"/>
            <consortium name="The Broad Institute Genome Sequencing Center for Infectious Disease"/>
            <person name="Wu L."/>
            <person name="Ma J."/>
        </authorList>
    </citation>
    <scope>NUCLEOTIDE SEQUENCE [LARGE SCALE GENOMIC DNA]</scope>
    <source>
        <strain evidence="4 5">CGMCC 1.16026</strain>
    </source>
</reference>
<dbReference type="PANTHER" id="PTHR23416:SF23">
    <property type="entry name" value="ACETYLTRANSFERASE C18B11.09C-RELATED"/>
    <property type="match status" value="1"/>
</dbReference>
<dbReference type="Pfam" id="PF12464">
    <property type="entry name" value="Mac"/>
    <property type="match status" value="1"/>
</dbReference>
<dbReference type="Gene3D" id="2.160.10.10">
    <property type="entry name" value="Hexapeptide repeat proteins"/>
    <property type="match status" value="1"/>
</dbReference>
<dbReference type="InterPro" id="IPR024688">
    <property type="entry name" value="Mac_dom"/>
</dbReference>
<dbReference type="AlphaFoldDB" id="A0ABD5QR39"/>
<name>A0ABD5QR39_9EURY</name>
<dbReference type="InterPro" id="IPR051159">
    <property type="entry name" value="Hexapeptide_acetyltransf"/>
</dbReference>
<accession>A0ABD5QR39</accession>
<protein>
    <submittedName>
        <fullName evidence="4">Sugar O-acetyltransferase</fullName>
        <ecNumber evidence="4">2.3.1.-</ecNumber>
    </submittedName>
</protein>
<evidence type="ECO:0000313" key="5">
    <source>
        <dbReference type="Proteomes" id="UP001596145"/>
    </source>
</evidence>
<comment type="caution">
    <text evidence="4">The sequence shown here is derived from an EMBL/GenBank/DDBJ whole genome shotgun (WGS) entry which is preliminary data.</text>
</comment>
<evidence type="ECO:0000313" key="4">
    <source>
        <dbReference type="EMBL" id="MFC5134704.1"/>
    </source>
</evidence>
<dbReference type="SMART" id="SM01266">
    <property type="entry name" value="Mac"/>
    <property type="match status" value="1"/>
</dbReference>
<dbReference type="InterPro" id="IPR001451">
    <property type="entry name" value="Hexapep"/>
</dbReference>
<sequence length="188" mass="20064">MTSEKAKMLNGDPYDAMNSELAAERERARDLTARYNRTAADDGETRRELLSELFGSVGEDAAVEPPFRCDYGYNVHVGDDFYANFDCVFLDVRRIEIGRNCLIGPGTHIYTATHPTDAAERSEGLESGEPVTIGDDVWIGGRAVLTPGVSVGDGSVIAAGAVVVEDVPAGVAVGGNPATVVRELDDEE</sequence>
<proteinExistence type="inferred from homology"/>
<evidence type="ECO:0000259" key="3">
    <source>
        <dbReference type="SMART" id="SM01266"/>
    </source>
</evidence>
<gene>
    <name evidence="4" type="ORF">ACFPJA_08210</name>
</gene>
<dbReference type="PROSITE" id="PS00101">
    <property type="entry name" value="HEXAPEP_TRANSFERASES"/>
    <property type="match status" value="1"/>
</dbReference>
<keyword evidence="2 4" id="KW-0808">Transferase</keyword>
<evidence type="ECO:0000256" key="2">
    <source>
        <dbReference type="ARBA" id="ARBA00022679"/>
    </source>
</evidence>
<dbReference type="InterPro" id="IPR011004">
    <property type="entry name" value="Trimer_LpxA-like_sf"/>
</dbReference>
<keyword evidence="4" id="KW-0012">Acyltransferase</keyword>
<dbReference type="Pfam" id="PF14602">
    <property type="entry name" value="Hexapep_2"/>
    <property type="match status" value="1"/>
</dbReference>
<organism evidence="4 5">
    <name type="scientific">Halorubrum glutamatedens</name>
    <dbReference type="NCBI Taxonomy" id="2707018"/>
    <lineage>
        <taxon>Archaea</taxon>
        <taxon>Methanobacteriati</taxon>
        <taxon>Methanobacteriota</taxon>
        <taxon>Stenosarchaea group</taxon>
        <taxon>Halobacteria</taxon>
        <taxon>Halobacteriales</taxon>
        <taxon>Haloferacaceae</taxon>
        <taxon>Halorubrum</taxon>
    </lineage>
</organism>
<feature type="domain" description="Maltose/galactoside acetyltransferase" evidence="3">
    <location>
        <begin position="5"/>
        <end position="59"/>
    </location>
</feature>